<dbReference type="Pfam" id="PF03401">
    <property type="entry name" value="TctC"/>
    <property type="match status" value="1"/>
</dbReference>
<dbReference type="Proteomes" id="UP000321058">
    <property type="component" value="Unassembled WGS sequence"/>
</dbReference>
<name>A0A512N7G1_9HYPH</name>
<dbReference type="SUPFAM" id="SSF53850">
    <property type="entry name" value="Periplasmic binding protein-like II"/>
    <property type="match status" value="1"/>
</dbReference>
<protein>
    <recommendedName>
        <fullName evidence="4">Tripartite tricarboxylate transporter substrate binding protein</fullName>
    </recommendedName>
</protein>
<dbReference type="AlphaFoldDB" id="A0A512N7G1"/>
<dbReference type="PANTHER" id="PTHR42928:SF5">
    <property type="entry name" value="BLR1237 PROTEIN"/>
    <property type="match status" value="1"/>
</dbReference>
<dbReference type="EMBL" id="BKAJ01000031">
    <property type="protein sequence ID" value="GEP54601.1"/>
    <property type="molecule type" value="Genomic_DNA"/>
</dbReference>
<evidence type="ECO:0000313" key="3">
    <source>
        <dbReference type="Proteomes" id="UP000321058"/>
    </source>
</evidence>
<comment type="similarity">
    <text evidence="1">Belongs to the UPF0065 (bug) family.</text>
</comment>
<dbReference type="InterPro" id="IPR042100">
    <property type="entry name" value="Bug_dom1"/>
</dbReference>
<evidence type="ECO:0008006" key="4">
    <source>
        <dbReference type="Google" id="ProtNLM"/>
    </source>
</evidence>
<comment type="caution">
    <text evidence="2">The sequence shown here is derived from an EMBL/GenBank/DDBJ whole genome shotgun (WGS) entry which is preliminary data.</text>
</comment>
<dbReference type="PIRSF" id="PIRSF017082">
    <property type="entry name" value="YflP"/>
    <property type="match status" value="1"/>
</dbReference>
<gene>
    <name evidence="2" type="ORF">RSO01_17670</name>
</gene>
<accession>A0A512N7G1</accession>
<evidence type="ECO:0000256" key="1">
    <source>
        <dbReference type="ARBA" id="ARBA00006987"/>
    </source>
</evidence>
<proteinExistence type="inferred from homology"/>
<dbReference type="Gene3D" id="3.40.190.10">
    <property type="entry name" value="Periplasmic binding protein-like II"/>
    <property type="match status" value="1"/>
</dbReference>
<dbReference type="InterPro" id="IPR005064">
    <property type="entry name" value="BUG"/>
</dbReference>
<evidence type="ECO:0000313" key="2">
    <source>
        <dbReference type="EMBL" id="GEP54601.1"/>
    </source>
</evidence>
<reference evidence="2 3" key="1">
    <citation type="submission" date="2019-07" db="EMBL/GenBank/DDBJ databases">
        <title>Whole genome shotgun sequence of Reyranella soli NBRC 108950.</title>
        <authorList>
            <person name="Hosoyama A."/>
            <person name="Uohara A."/>
            <person name="Ohji S."/>
            <person name="Ichikawa N."/>
        </authorList>
    </citation>
    <scope>NUCLEOTIDE SEQUENCE [LARGE SCALE GENOMIC DNA]</scope>
    <source>
        <strain evidence="2 3">NBRC 108950</strain>
    </source>
</reference>
<dbReference type="Gene3D" id="3.40.190.150">
    <property type="entry name" value="Bordetella uptake gene, domain 1"/>
    <property type="match status" value="1"/>
</dbReference>
<dbReference type="CDD" id="cd07012">
    <property type="entry name" value="PBP2_Bug_TTT"/>
    <property type="match status" value="1"/>
</dbReference>
<sequence>MAMTAAGDGAQAQAQAWPTKQIRFIVPFAAGGNADITARLLGEGLQRRFGQSVIVDNRPGAGGVVGQELVLQAPADGYTLVIGTPGTLYVSPLMAGKPSMLTDFAPVSLLSTVPMIVDVPANSRFKSWAELLAAAKAAPGTISVGHAGNGTPNHTDILRLQENEKVSFNIVPYRGSGVGLNDVLAGQIDAYVDQLSSSLPHLQSGKLRALVVVGDKRVPELPDVPTLAEVGAIPFDGGTTLGLYVRAGTPKAIVDTLNAATVTVLNETAVRQKFTELGATVRPSTPEEFATFQKADEAALADLAAKGLLKPQ</sequence>
<dbReference type="PANTHER" id="PTHR42928">
    <property type="entry name" value="TRICARBOXYLATE-BINDING PROTEIN"/>
    <property type="match status" value="1"/>
</dbReference>
<keyword evidence="3" id="KW-1185">Reference proteome</keyword>
<organism evidence="2 3">
    <name type="scientific">Reyranella soli</name>
    <dbReference type="NCBI Taxonomy" id="1230389"/>
    <lineage>
        <taxon>Bacteria</taxon>
        <taxon>Pseudomonadati</taxon>
        <taxon>Pseudomonadota</taxon>
        <taxon>Alphaproteobacteria</taxon>
        <taxon>Hyphomicrobiales</taxon>
        <taxon>Reyranellaceae</taxon>
        <taxon>Reyranella</taxon>
    </lineage>
</organism>